<keyword evidence="13" id="KW-1185">Reference proteome</keyword>
<reference evidence="12" key="1">
    <citation type="submission" date="2022-07" db="EMBL/GenBank/DDBJ databases">
        <title>Phylogenomic reconstructions and comparative analyses of Kickxellomycotina fungi.</title>
        <authorList>
            <person name="Reynolds N.K."/>
            <person name="Stajich J.E."/>
            <person name="Barry K."/>
            <person name="Grigoriev I.V."/>
            <person name="Crous P."/>
            <person name="Smith M.E."/>
        </authorList>
    </citation>
    <scope>NUCLEOTIDE SEQUENCE</scope>
    <source>
        <strain evidence="12">BCRC 34381</strain>
    </source>
</reference>
<evidence type="ECO:0000256" key="5">
    <source>
        <dbReference type="ARBA" id="ARBA00022927"/>
    </source>
</evidence>
<evidence type="ECO:0000259" key="11">
    <source>
        <dbReference type="PROSITE" id="PS50180"/>
    </source>
</evidence>
<dbReference type="InterPro" id="IPR011989">
    <property type="entry name" value="ARM-like"/>
</dbReference>
<evidence type="ECO:0000256" key="1">
    <source>
        <dbReference type="ARBA" id="ARBA00004156"/>
    </source>
</evidence>
<dbReference type="EMBL" id="JANBOI010000702">
    <property type="protein sequence ID" value="KAJ1728973.1"/>
    <property type="molecule type" value="Genomic_DNA"/>
</dbReference>
<evidence type="ECO:0000256" key="9">
    <source>
        <dbReference type="PIRNR" id="PIRNR037094"/>
    </source>
</evidence>
<dbReference type="SUPFAM" id="SSF48371">
    <property type="entry name" value="ARM repeat"/>
    <property type="match status" value="1"/>
</dbReference>
<dbReference type="GO" id="GO:0016482">
    <property type="term" value="P:cytosolic transport"/>
    <property type="evidence" value="ECO:0007669"/>
    <property type="project" value="UniProtKB-ARBA"/>
</dbReference>
<dbReference type="SMART" id="SM00809">
    <property type="entry name" value="Alpha_adaptinC2"/>
    <property type="match status" value="1"/>
</dbReference>
<evidence type="ECO:0000256" key="8">
    <source>
        <dbReference type="ARBA" id="ARBA00023329"/>
    </source>
</evidence>
<comment type="caution">
    <text evidence="12">The sequence shown here is derived from an EMBL/GenBank/DDBJ whole genome shotgun (WGS) entry which is preliminary data.</text>
</comment>
<dbReference type="PIRSF" id="PIRSF037094">
    <property type="entry name" value="AP1_complex_gamma"/>
    <property type="match status" value="1"/>
</dbReference>
<keyword evidence="7 9" id="KW-0472">Membrane</keyword>
<dbReference type="Proteomes" id="UP001143981">
    <property type="component" value="Unassembled WGS sequence"/>
</dbReference>
<dbReference type="GO" id="GO:0006886">
    <property type="term" value="P:intracellular protein transport"/>
    <property type="evidence" value="ECO:0007669"/>
    <property type="project" value="UniProtKB-UniRule"/>
</dbReference>
<keyword evidence="4 9" id="KW-0813">Transport</keyword>
<dbReference type="InterPro" id="IPR017107">
    <property type="entry name" value="AP1_complex_gsu"/>
</dbReference>
<dbReference type="InterPro" id="IPR050840">
    <property type="entry name" value="Adaptor_Complx_Large_Subunit"/>
</dbReference>
<name>A0A9W7YBK4_9FUNG</name>
<comment type="similarity">
    <text evidence="3 9">Belongs to the adaptor complexes large subunit family.</text>
</comment>
<dbReference type="Gene3D" id="1.25.10.10">
    <property type="entry name" value="Leucine-rich Repeat Variant"/>
    <property type="match status" value="1"/>
</dbReference>
<sequence>MSFFRLKDLIRAVRVCKTAADERNVIRRESAAIRTSFREVESQDARYVNVQKLLYIYLLGFPVQFGQLECLKLAASPRFSDKRVGYLGVTLLLDERQDILTLLTNSLKSDMHSTDDYIVGLALSTLSCVASSEVASDLVDEVERLLDSPRSYLRKKATLAAVRIVRREPELATAFVKRIQPLLGDRHHGVKLAAATLLTELCSYSQEALEEARRLVPTAARLLQTLMVADPSPEHSVGGIADPFLQVALLRLLRTAARGSQAATDDLNDVLTCVATRVDGTRNVGMAVLYECALTVLAIPSEQPLRVLAINLLGRLLADSDDNARYVALATLSAAVITEAPSVQRHRATVIRCMRDDDVSIRRRAVDLSFALISPDTVKPIVDEILRVLPHADAELRPSIVYRLSAAITLFADSHEWHVERMLRVLSLGGSHLNSRDLFKFIRLVASSADEALQRRAARTSFALLERDVAQEAMVIAGAWLVGEYADLLVESRGPAAAAASSSLSPEPALHGPGLDAEGLDILGALGSPAPAPPRADSDSALSPARVAAIGLDEPLPQTVPEPAGVVRLLAAIARSPVTSPAAKRVALMAVAKVAGRFADQPELVASARETYSRHVHAADAEIQARAAEFDRLLGHELDGVRAAVVERMPVPEYADVPYEEYVLNPTAMRMKALTVIRRPAIQPADLITAGTESEAQVDSANKASVARYLFNLMEESPDAPPPDAPAPRQAPGGAADSIADLLSSTSLSPPLSISPNVMSPVAAAAAVPDDAGTADLDKEYDVYNKGGMRITMTPSKKPRLPAVVDLMTKFYNEGDCAMSALNFLVAVPKSQKIQIHPPSGQHISVGSSVTQLLRVSNPTKAALRLRMKIMFDSNGQKYEDTFDFGGFPPSIGA</sequence>
<dbReference type="InterPro" id="IPR013041">
    <property type="entry name" value="Clathrin_app_Ig-like_sf"/>
</dbReference>
<dbReference type="AlphaFoldDB" id="A0A9W7YBK4"/>
<feature type="region of interest" description="Disordered" evidence="10">
    <location>
        <begin position="715"/>
        <end position="737"/>
    </location>
</feature>
<gene>
    <name evidence="12" type="primary">APL4</name>
    <name evidence="12" type="ORF">LPJ61_003750</name>
</gene>
<dbReference type="PANTHER" id="PTHR22780">
    <property type="entry name" value="ADAPTIN, ALPHA/GAMMA/EPSILON"/>
    <property type="match status" value="1"/>
</dbReference>
<evidence type="ECO:0000256" key="10">
    <source>
        <dbReference type="SAM" id="MobiDB-lite"/>
    </source>
</evidence>
<dbReference type="InterPro" id="IPR016024">
    <property type="entry name" value="ARM-type_fold"/>
</dbReference>
<dbReference type="InterPro" id="IPR008153">
    <property type="entry name" value="GAE_dom"/>
</dbReference>
<dbReference type="PROSITE" id="PS50180">
    <property type="entry name" value="GAE"/>
    <property type="match status" value="1"/>
</dbReference>
<evidence type="ECO:0000256" key="6">
    <source>
        <dbReference type="ARBA" id="ARBA00023034"/>
    </source>
</evidence>
<evidence type="ECO:0000256" key="2">
    <source>
        <dbReference type="ARBA" id="ARBA00004555"/>
    </source>
</evidence>
<feature type="compositionally biased region" description="Low complexity" evidence="10">
    <location>
        <begin position="727"/>
        <end position="737"/>
    </location>
</feature>
<protein>
    <recommendedName>
        <fullName evidence="9">AP-1 complex subunit gamma</fullName>
    </recommendedName>
</protein>
<evidence type="ECO:0000256" key="4">
    <source>
        <dbReference type="ARBA" id="ARBA00022448"/>
    </source>
</evidence>
<dbReference type="GO" id="GO:0005829">
    <property type="term" value="C:cytosol"/>
    <property type="evidence" value="ECO:0007669"/>
    <property type="project" value="GOC"/>
</dbReference>
<accession>A0A9W7YBK4</accession>
<organism evidence="12 13">
    <name type="scientific">Coemansia biformis</name>
    <dbReference type="NCBI Taxonomy" id="1286918"/>
    <lineage>
        <taxon>Eukaryota</taxon>
        <taxon>Fungi</taxon>
        <taxon>Fungi incertae sedis</taxon>
        <taxon>Zoopagomycota</taxon>
        <taxon>Kickxellomycotina</taxon>
        <taxon>Kickxellomycetes</taxon>
        <taxon>Kickxellales</taxon>
        <taxon>Kickxellaceae</taxon>
        <taxon>Coemansia</taxon>
    </lineage>
</organism>
<dbReference type="InterPro" id="IPR002553">
    <property type="entry name" value="Clathrin/coatomer_adapt-like_N"/>
</dbReference>
<dbReference type="GO" id="GO:0016192">
    <property type="term" value="P:vesicle-mediated transport"/>
    <property type="evidence" value="ECO:0007669"/>
    <property type="project" value="InterPro"/>
</dbReference>
<keyword evidence="6 9" id="KW-0333">Golgi apparatus</keyword>
<dbReference type="OrthoDB" id="28053at2759"/>
<evidence type="ECO:0000313" key="12">
    <source>
        <dbReference type="EMBL" id="KAJ1728973.1"/>
    </source>
</evidence>
<dbReference type="Pfam" id="PF02883">
    <property type="entry name" value="Alpha_adaptinC2"/>
    <property type="match status" value="1"/>
</dbReference>
<keyword evidence="5 9" id="KW-0653">Protein transport</keyword>
<evidence type="ECO:0000313" key="13">
    <source>
        <dbReference type="Proteomes" id="UP001143981"/>
    </source>
</evidence>
<evidence type="ECO:0000256" key="7">
    <source>
        <dbReference type="ARBA" id="ARBA00023136"/>
    </source>
</evidence>
<evidence type="ECO:0000256" key="3">
    <source>
        <dbReference type="ARBA" id="ARBA00006613"/>
    </source>
</evidence>
<dbReference type="InterPro" id="IPR008152">
    <property type="entry name" value="Clathrin_a/b/g-adaptin_app_Ig"/>
</dbReference>
<feature type="domain" description="GAE" evidence="11">
    <location>
        <begin position="776"/>
        <end position="889"/>
    </location>
</feature>
<dbReference type="SUPFAM" id="SSF49348">
    <property type="entry name" value="Clathrin adaptor appendage domain"/>
    <property type="match status" value="1"/>
</dbReference>
<dbReference type="GO" id="GO:0030121">
    <property type="term" value="C:AP-1 adaptor complex"/>
    <property type="evidence" value="ECO:0007669"/>
    <property type="project" value="InterPro"/>
</dbReference>
<dbReference type="Gene3D" id="2.60.40.1230">
    <property type="match status" value="1"/>
</dbReference>
<keyword evidence="8 9" id="KW-0968">Cytoplasmic vesicle</keyword>
<comment type="subcellular location">
    <subcellularLocation>
        <location evidence="1">Cytoplasmic vesicle membrane</location>
    </subcellularLocation>
    <subcellularLocation>
        <location evidence="2">Golgi apparatus</location>
    </subcellularLocation>
</comment>
<proteinExistence type="inferred from homology"/>
<dbReference type="Pfam" id="PF01602">
    <property type="entry name" value="Adaptin_N"/>
    <property type="match status" value="1"/>
</dbReference>